<dbReference type="GO" id="GO:0051046">
    <property type="term" value="P:regulation of secretion"/>
    <property type="evidence" value="ECO:0007669"/>
    <property type="project" value="TreeGrafter"/>
</dbReference>
<dbReference type="Proteomes" id="UP000664991">
    <property type="component" value="Unassembled WGS sequence"/>
</dbReference>
<reference evidence="3 4" key="1">
    <citation type="submission" date="2020-12" db="EMBL/GenBank/DDBJ databases">
        <title>De novo assembly of Tibetan sheep genome.</title>
        <authorList>
            <person name="Li X."/>
        </authorList>
    </citation>
    <scope>NUCLEOTIDE SEQUENCE [LARGE SCALE GENOMIC DNA]</scope>
    <source>
        <tissue evidence="3">Heart</tissue>
    </source>
</reference>
<evidence type="ECO:0000313" key="4">
    <source>
        <dbReference type="Proteomes" id="UP000664991"/>
    </source>
</evidence>
<dbReference type="PANTHER" id="PTHR46106">
    <property type="entry name" value="IA-2 PROTEIN TYROSINE PHOSPHATASE, ISOFORM C"/>
    <property type="match status" value="1"/>
</dbReference>
<gene>
    <name evidence="3" type="ORF">JEQ12_015974</name>
</gene>
<feature type="signal peptide" evidence="2">
    <location>
        <begin position="1"/>
        <end position="15"/>
    </location>
</feature>
<protein>
    <submittedName>
        <fullName evidence="3">Uncharacterized protein</fullName>
    </submittedName>
</protein>
<evidence type="ECO:0000256" key="2">
    <source>
        <dbReference type="SAM" id="SignalP"/>
    </source>
</evidence>
<evidence type="ECO:0000256" key="1">
    <source>
        <dbReference type="SAM" id="Phobius"/>
    </source>
</evidence>
<keyword evidence="2" id="KW-0732">Signal</keyword>
<dbReference type="GO" id="GO:0035773">
    <property type="term" value="P:insulin secretion involved in cellular response to glucose stimulus"/>
    <property type="evidence" value="ECO:0007669"/>
    <property type="project" value="TreeGrafter"/>
</dbReference>
<keyword evidence="1" id="KW-1133">Transmembrane helix</keyword>
<keyword evidence="1" id="KW-0812">Transmembrane</keyword>
<evidence type="ECO:0000313" key="3">
    <source>
        <dbReference type="EMBL" id="KAG5210780.1"/>
    </source>
</evidence>
<comment type="caution">
    <text evidence="3">The sequence shown here is derived from an EMBL/GenBank/DDBJ whole genome shotgun (WGS) entry which is preliminary data.</text>
</comment>
<dbReference type="GO" id="GO:0045202">
    <property type="term" value="C:synapse"/>
    <property type="evidence" value="ECO:0007669"/>
    <property type="project" value="TreeGrafter"/>
</dbReference>
<keyword evidence="1" id="KW-0472">Membrane</keyword>
<proteinExistence type="predicted"/>
<sequence length="244" mass="26627">MLLLTFLVKGLLTQARCVQRTLAAGLGAALLDAHESVWCQPRALHLWVSLERTVFRSWVLTCPLSCLQRRRIKLLPHQAAREDSAKFVVLTLVSLAAIVGVLLASGVIYCLRHRSHYRLKEKLSGPVGDPGPDATNAYQTLCFPKDGHEVVRFNSDPLPVAPRFLRQIPGARLGCTDLTCWLQQLRLTATCPGQRCRTSLVALGSSPSPLLSHGTPLLGLSSRATASSDLLWKLGTCAFLVVTT</sequence>
<feature type="chain" id="PRO_5032398232" evidence="2">
    <location>
        <begin position="16"/>
        <end position="244"/>
    </location>
</feature>
<dbReference type="EMBL" id="JAEMGP010000004">
    <property type="protein sequence ID" value="KAG5210780.1"/>
    <property type="molecule type" value="Genomic_DNA"/>
</dbReference>
<feature type="transmembrane region" description="Helical" evidence="1">
    <location>
        <begin position="87"/>
        <end position="111"/>
    </location>
</feature>
<dbReference type="InterPro" id="IPR033522">
    <property type="entry name" value="IA-2/IA-2_beta"/>
</dbReference>
<dbReference type="GO" id="GO:0030141">
    <property type="term" value="C:secretory granule"/>
    <property type="evidence" value="ECO:0007669"/>
    <property type="project" value="InterPro"/>
</dbReference>
<accession>A0A836AEZ4</accession>
<dbReference type="AlphaFoldDB" id="A0A836AEZ4"/>
<organism evidence="3 4">
    <name type="scientific">Ovis aries</name>
    <name type="common">Sheep</name>
    <dbReference type="NCBI Taxonomy" id="9940"/>
    <lineage>
        <taxon>Eukaryota</taxon>
        <taxon>Metazoa</taxon>
        <taxon>Chordata</taxon>
        <taxon>Craniata</taxon>
        <taxon>Vertebrata</taxon>
        <taxon>Euteleostomi</taxon>
        <taxon>Mammalia</taxon>
        <taxon>Eutheria</taxon>
        <taxon>Laurasiatheria</taxon>
        <taxon>Artiodactyla</taxon>
        <taxon>Ruminantia</taxon>
        <taxon>Pecora</taxon>
        <taxon>Bovidae</taxon>
        <taxon>Caprinae</taxon>
        <taxon>Ovis</taxon>
    </lineage>
</organism>
<dbReference type="PANTHER" id="PTHR46106:SF5">
    <property type="entry name" value="RECEPTOR-TYPE TYROSINE-PROTEIN PHOSPHATASE N2"/>
    <property type="match status" value="1"/>
</dbReference>
<name>A0A836AEZ4_SHEEP</name>